<evidence type="ECO:0008006" key="4">
    <source>
        <dbReference type="Google" id="ProtNLM"/>
    </source>
</evidence>
<organism evidence="2 3">
    <name type="scientific">Candidatus Tanganyikabacteria bacterium</name>
    <dbReference type="NCBI Taxonomy" id="2961651"/>
    <lineage>
        <taxon>Bacteria</taxon>
        <taxon>Bacillati</taxon>
        <taxon>Candidatus Sericytochromatia</taxon>
        <taxon>Candidatus Tanganyikabacteria</taxon>
    </lineage>
</organism>
<feature type="chain" id="PRO_5037979846" description="Outer membrane protein beta-barrel domain-containing protein" evidence="1">
    <location>
        <begin position="25"/>
        <end position="87"/>
    </location>
</feature>
<protein>
    <recommendedName>
        <fullName evidence="4">Outer membrane protein beta-barrel domain-containing protein</fullName>
    </recommendedName>
</protein>
<reference evidence="2 3" key="1">
    <citation type="submission" date="2019-03" db="EMBL/GenBank/DDBJ databases">
        <title>Lake Tanganyika Metagenome-Assembled Genomes (MAGs).</title>
        <authorList>
            <person name="Tran P."/>
        </authorList>
    </citation>
    <scope>NUCLEOTIDE SEQUENCE [LARGE SCALE GENOMIC DNA]</scope>
    <source>
        <strain evidence="2">K_DeepCast_65m_m2_236</strain>
    </source>
</reference>
<gene>
    <name evidence="2" type="ORF">FJZ00_11115</name>
</gene>
<proteinExistence type="predicted"/>
<dbReference type="AlphaFoldDB" id="A0A937X4D0"/>
<evidence type="ECO:0000313" key="2">
    <source>
        <dbReference type="EMBL" id="MBM3275694.1"/>
    </source>
</evidence>
<accession>A0A937X4D0</accession>
<dbReference type="EMBL" id="VGJX01000681">
    <property type="protein sequence ID" value="MBM3275694.1"/>
    <property type="molecule type" value="Genomic_DNA"/>
</dbReference>
<evidence type="ECO:0000313" key="3">
    <source>
        <dbReference type="Proteomes" id="UP000703893"/>
    </source>
</evidence>
<dbReference type="Proteomes" id="UP000703893">
    <property type="component" value="Unassembled WGS sequence"/>
</dbReference>
<feature type="signal peptide" evidence="1">
    <location>
        <begin position="1"/>
        <end position="24"/>
    </location>
</feature>
<feature type="non-terminal residue" evidence="2">
    <location>
        <position position="87"/>
    </location>
</feature>
<keyword evidence="1" id="KW-0732">Signal</keyword>
<name>A0A937X4D0_9BACT</name>
<sequence>MRRILTISAVLAAATLGAARPAAAQSIGLTGGTSVSKEPPRFYGLTLGYSLWDASGLNTVNYQNNIGMLIEPTWNFGKLLFRETRFV</sequence>
<evidence type="ECO:0000256" key="1">
    <source>
        <dbReference type="SAM" id="SignalP"/>
    </source>
</evidence>
<comment type="caution">
    <text evidence="2">The sequence shown here is derived from an EMBL/GenBank/DDBJ whole genome shotgun (WGS) entry which is preliminary data.</text>
</comment>